<keyword evidence="1" id="KW-1133">Transmembrane helix</keyword>
<reference evidence="2 3" key="1">
    <citation type="submission" date="2019-04" db="EMBL/GenBank/DDBJ databases">
        <title>Step-wise assembly of the neonatal virome modulated by breast feeding.</title>
        <authorList>
            <person name="Liang G."/>
            <person name="Bushman F."/>
        </authorList>
    </citation>
    <scope>NUCLEOTIDE SEQUENCE [LARGE SCALE GENOMIC DNA]</scope>
    <source>
        <strain evidence="2 3">E3754</strain>
    </source>
</reference>
<keyword evidence="1" id="KW-0472">Membrane</keyword>
<feature type="transmembrane region" description="Helical" evidence="1">
    <location>
        <begin position="34"/>
        <end position="52"/>
    </location>
</feature>
<organism evidence="2 3">
    <name type="scientific">Enterococcus faecalis</name>
    <name type="common">Streptococcus faecalis</name>
    <dbReference type="NCBI Taxonomy" id="1351"/>
    <lineage>
        <taxon>Bacteria</taxon>
        <taxon>Bacillati</taxon>
        <taxon>Bacillota</taxon>
        <taxon>Bacilli</taxon>
        <taxon>Lactobacillales</taxon>
        <taxon>Enterococcaceae</taxon>
        <taxon>Enterococcus</taxon>
    </lineage>
</organism>
<dbReference type="EMBL" id="WVTJ01000104">
    <property type="protein sequence ID" value="MXS54264.1"/>
    <property type="molecule type" value="Genomic_DNA"/>
</dbReference>
<accession>A0AAP6RKI2</accession>
<evidence type="ECO:0000313" key="2">
    <source>
        <dbReference type="EMBL" id="MXS54264.1"/>
    </source>
</evidence>
<feature type="transmembrane region" description="Helical" evidence="1">
    <location>
        <begin position="86"/>
        <end position="105"/>
    </location>
</feature>
<protein>
    <submittedName>
        <fullName evidence="2">Uncharacterized protein</fullName>
    </submittedName>
</protein>
<feature type="transmembrane region" description="Helical" evidence="1">
    <location>
        <begin position="162"/>
        <end position="180"/>
    </location>
</feature>
<feature type="transmembrane region" description="Helical" evidence="1">
    <location>
        <begin position="340"/>
        <end position="357"/>
    </location>
</feature>
<sequence>MQKILRYYGHNRYDALSLKGVEKMFDYIRKDPEQFITIFTVLSALLLNLLGFSDEDVRKKKLRIILLSYTIIFMLVLSAGENVTFFMFLLNVSLFLFGGLIYSANMDQDLEKELNLLQFFIYNSSAWFLLVQNYVILIETIVLFILIPIVRAFNFNSFMTKVILSVFSLIACFIQYFSVIKDYFDLKSFSVVLKELNKNREVTLNMEHPKPDNSNLNILKNNQKKLLSFVLYCEDKNFFESKSNTISFVDLKMKWEKPSIFKDKITLDIESKKRKYFRGYSTIEQQLIRQFSMAPYSYRYTIRRKLFNDWVYTPLFCKAICNRKSRVYGKKKKRIARKELMWNLKYIFLIQYFTIILKTPSNLKELIEEMSKQSRVSVEVYEKMYTIFKDSDEVNYYIEQIEENASRKFNFY</sequence>
<dbReference type="AlphaFoldDB" id="A0AAP6RKI2"/>
<gene>
    <name evidence="2" type="ORF">GTI81_16465</name>
</gene>
<feature type="transmembrane region" description="Helical" evidence="1">
    <location>
        <begin position="64"/>
        <end position="80"/>
    </location>
</feature>
<feature type="transmembrane region" description="Helical" evidence="1">
    <location>
        <begin position="126"/>
        <end position="150"/>
    </location>
</feature>
<evidence type="ECO:0000313" key="3">
    <source>
        <dbReference type="Proteomes" id="UP000429730"/>
    </source>
</evidence>
<dbReference type="RefSeq" id="WP_002411244.1">
    <property type="nucleotide sequence ID" value="NZ_JALSDL010000010.1"/>
</dbReference>
<dbReference type="Proteomes" id="UP000429730">
    <property type="component" value="Unassembled WGS sequence"/>
</dbReference>
<keyword evidence="1" id="KW-0812">Transmembrane</keyword>
<name>A0AAP6RKI2_ENTFL</name>
<comment type="caution">
    <text evidence="2">The sequence shown here is derived from an EMBL/GenBank/DDBJ whole genome shotgun (WGS) entry which is preliminary data.</text>
</comment>
<proteinExistence type="predicted"/>
<evidence type="ECO:0000256" key="1">
    <source>
        <dbReference type="SAM" id="Phobius"/>
    </source>
</evidence>